<dbReference type="SUPFAM" id="SSF51197">
    <property type="entry name" value="Clavaminate synthase-like"/>
    <property type="match status" value="1"/>
</dbReference>
<comment type="caution">
    <text evidence="1">The sequence shown here is derived from an EMBL/GenBank/DDBJ whole genome shotgun (WGS) entry which is preliminary data.</text>
</comment>
<keyword evidence="2" id="KW-1185">Reference proteome</keyword>
<gene>
    <name evidence="1" type="ORF">GTZ99_02565</name>
</gene>
<dbReference type="Proteomes" id="UP000753724">
    <property type="component" value="Unassembled WGS sequence"/>
</dbReference>
<dbReference type="EMBL" id="JAAAPO010000001">
    <property type="protein sequence ID" value="NBC35436.1"/>
    <property type="molecule type" value="Genomic_DNA"/>
</dbReference>
<sequence length="337" mass="38207">MGTGFGHQGWVGLDHQPEAGVLSWMAQVERGERAAQGALSRLGFLARLNYAHFYIHRIRKHSNDPAWLGRAAQMERWLTEPLHPHPAPTERARKYLDMDYHVERAVLAPAVVGAMRDALFSQPVYNDPYIPGWEYRGHPDHCAHPMLYMDPQSLMHSAPFLAICANPDIITFCREVLGPAAAISWAWSWISNPTAQNYQNQNWHRDSSEPLNFIRIFVPLENIATMEDGPTALIPGTSGHRDFYDVRRFSDEELAPLQQAKGAGVVMADVGDVYFVNTFSIHKGVAPRKRRAILTLLASINPSHRTPTLQRLPLTQVPEDLRDCVAANRRFFRYLVR</sequence>
<dbReference type="RefSeq" id="WP_161716704.1">
    <property type="nucleotide sequence ID" value="NZ_JAAAPO010000001.1"/>
</dbReference>
<evidence type="ECO:0000313" key="1">
    <source>
        <dbReference type="EMBL" id="NBC35436.1"/>
    </source>
</evidence>
<name>A0ABW9XA86_9SPHN</name>
<protein>
    <recommendedName>
        <fullName evidence="3">Phytanoyl-CoA dioxygenase PhyH</fullName>
    </recommendedName>
</protein>
<dbReference type="Gene3D" id="2.60.120.620">
    <property type="entry name" value="q2cbj1_9rhob like domain"/>
    <property type="match status" value="1"/>
</dbReference>
<evidence type="ECO:0008006" key="3">
    <source>
        <dbReference type="Google" id="ProtNLM"/>
    </source>
</evidence>
<reference evidence="2" key="1">
    <citation type="submission" date="2020-01" db="EMBL/GenBank/DDBJ databases">
        <title>Sphingomonas sp. strain CSW-10.</title>
        <authorList>
            <person name="Chen W.-M."/>
        </authorList>
    </citation>
    <scope>NUCLEOTIDE SEQUENCE [LARGE SCALE GENOMIC DNA]</scope>
    <source>
        <strain evidence="2">FSY-8</strain>
    </source>
</reference>
<accession>A0ABW9XA86</accession>
<organism evidence="1 2">
    <name type="scientific">Novosphingobium ovatum</name>
    <dbReference type="NCBI Taxonomy" id="1908523"/>
    <lineage>
        <taxon>Bacteria</taxon>
        <taxon>Pseudomonadati</taxon>
        <taxon>Pseudomonadota</taxon>
        <taxon>Alphaproteobacteria</taxon>
        <taxon>Sphingomonadales</taxon>
        <taxon>Sphingomonadaceae</taxon>
        <taxon>Novosphingobium</taxon>
    </lineage>
</organism>
<proteinExistence type="predicted"/>
<evidence type="ECO:0000313" key="2">
    <source>
        <dbReference type="Proteomes" id="UP000753724"/>
    </source>
</evidence>